<comment type="caution">
    <text evidence="3">The sequence shown here is derived from an EMBL/GenBank/DDBJ whole genome shotgun (WGS) entry which is preliminary data.</text>
</comment>
<organism evidence="3 4">
    <name type="scientific">Thanatephorus cucumeris (strain AG1-IA)</name>
    <name type="common">Rice sheath blight fungus</name>
    <name type="synonym">Rhizoctonia solani</name>
    <dbReference type="NCBI Taxonomy" id="983506"/>
    <lineage>
        <taxon>Eukaryota</taxon>
        <taxon>Fungi</taxon>
        <taxon>Dikarya</taxon>
        <taxon>Basidiomycota</taxon>
        <taxon>Agaricomycotina</taxon>
        <taxon>Agaricomycetes</taxon>
        <taxon>Cantharellales</taxon>
        <taxon>Ceratobasidiaceae</taxon>
        <taxon>Rhizoctonia</taxon>
        <taxon>Rhizoctonia solani AG-1</taxon>
    </lineage>
</organism>
<dbReference type="Proteomes" id="UP000011668">
    <property type="component" value="Unassembled WGS sequence"/>
</dbReference>
<protein>
    <submittedName>
        <fullName evidence="3">Tic20 domain-containing protein</fullName>
    </submittedName>
</protein>
<dbReference type="AlphaFoldDB" id="L8WRX2"/>
<sequence>MSTRQDFASFTAYTPPPDAPHEAGTSKSKRPWFPAHQSSNFVQNVPGPSTGSYQAGGVPTFGTSMGGGAGHVEDQMGANEWETRFGWRVDVEAAVAYLGGPITVAPTAYRFVPFAERLTRARPAPIILKRIFTYQSALLITPLLLLRGFMGLIFPSWLQFISTMSIVIAGLYMAFRAFKDANGAGLARYQLPYIGILAERWLGEE</sequence>
<evidence type="ECO:0000313" key="3">
    <source>
        <dbReference type="EMBL" id="ELU40856.1"/>
    </source>
</evidence>
<dbReference type="HOGENOM" id="CLU_095018_1_1_1"/>
<proteinExistence type="predicted"/>
<keyword evidence="2" id="KW-0812">Transmembrane</keyword>
<evidence type="ECO:0000256" key="2">
    <source>
        <dbReference type="SAM" id="Phobius"/>
    </source>
</evidence>
<feature type="region of interest" description="Disordered" evidence="1">
    <location>
        <begin position="1"/>
        <end position="33"/>
    </location>
</feature>
<dbReference type="OMA" id="IRMDFEA"/>
<feature type="transmembrane region" description="Helical" evidence="2">
    <location>
        <begin position="156"/>
        <end position="175"/>
    </location>
</feature>
<dbReference type="STRING" id="983506.L8WRX2"/>
<reference evidence="3 4" key="1">
    <citation type="journal article" date="2013" name="Nat. Commun.">
        <title>The evolution and pathogenic mechanisms of the rice sheath blight pathogen.</title>
        <authorList>
            <person name="Zheng A."/>
            <person name="Lin R."/>
            <person name="Xu L."/>
            <person name="Qin P."/>
            <person name="Tang C."/>
            <person name="Ai P."/>
            <person name="Zhang D."/>
            <person name="Liu Y."/>
            <person name="Sun Z."/>
            <person name="Feng H."/>
            <person name="Wang Y."/>
            <person name="Chen Y."/>
            <person name="Liang X."/>
            <person name="Fu R."/>
            <person name="Li Q."/>
            <person name="Zhang J."/>
            <person name="Yu X."/>
            <person name="Xie Z."/>
            <person name="Ding L."/>
            <person name="Guan P."/>
            <person name="Tang J."/>
            <person name="Liang Y."/>
            <person name="Wang S."/>
            <person name="Deng Q."/>
            <person name="Li S."/>
            <person name="Zhu J."/>
            <person name="Wang L."/>
            <person name="Liu H."/>
            <person name="Li P."/>
        </authorList>
    </citation>
    <scope>NUCLEOTIDE SEQUENCE [LARGE SCALE GENOMIC DNA]</scope>
    <source>
        <strain evidence="4">AG-1 IA</strain>
    </source>
</reference>
<keyword evidence="4" id="KW-1185">Reference proteome</keyword>
<feature type="compositionally biased region" description="Polar residues" evidence="1">
    <location>
        <begin position="1"/>
        <end position="12"/>
    </location>
</feature>
<evidence type="ECO:0000313" key="4">
    <source>
        <dbReference type="Proteomes" id="UP000011668"/>
    </source>
</evidence>
<keyword evidence="2" id="KW-0472">Membrane</keyword>
<name>L8WRX2_THACA</name>
<accession>L8WRX2</accession>
<keyword evidence="2" id="KW-1133">Transmembrane helix</keyword>
<dbReference type="EMBL" id="AFRT01001298">
    <property type="protein sequence ID" value="ELU40856.1"/>
    <property type="molecule type" value="Genomic_DNA"/>
</dbReference>
<gene>
    <name evidence="3" type="ORF">AG1IA_05109</name>
</gene>
<dbReference type="OrthoDB" id="5546837at2759"/>
<evidence type="ECO:0000256" key="1">
    <source>
        <dbReference type="SAM" id="MobiDB-lite"/>
    </source>
</evidence>